<dbReference type="InterPro" id="IPR036291">
    <property type="entry name" value="NAD(P)-bd_dom_sf"/>
</dbReference>
<evidence type="ECO:0000256" key="4">
    <source>
        <dbReference type="ARBA" id="ARBA00026118"/>
    </source>
</evidence>
<evidence type="ECO:0000256" key="1">
    <source>
        <dbReference type="ARBA" id="ARBA00006484"/>
    </source>
</evidence>
<organism evidence="6">
    <name type="scientific">Dendroctonus ponderosae</name>
    <name type="common">Mountain pine beetle</name>
    <dbReference type="NCBI Taxonomy" id="77166"/>
    <lineage>
        <taxon>Eukaryota</taxon>
        <taxon>Metazoa</taxon>
        <taxon>Ecdysozoa</taxon>
        <taxon>Arthropoda</taxon>
        <taxon>Hexapoda</taxon>
        <taxon>Insecta</taxon>
        <taxon>Pterygota</taxon>
        <taxon>Neoptera</taxon>
        <taxon>Endopterygota</taxon>
        <taxon>Coleoptera</taxon>
        <taxon>Polyphaga</taxon>
        <taxon>Cucujiformia</taxon>
        <taxon>Curculionidae</taxon>
        <taxon>Scolytinae</taxon>
        <taxon>Dendroctonus</taxon>
    </lineage>
</organism>
<feature type="non-terminal residue" evidence="6">
    <location>
        <position position="1"/>
    </location>
</feature>
<comment type="similarity">
    <text evidence="1 5">Belongs to the short-chain dehydrogenases/reductases (SDR) family.</text>
</comment>
<sequence length="294" mass="31654">MASTRKVAVVTGSNKGIGFAIVKGLCEKYNGDVYLTSRDIKRGTAAVEALKQLGFPMLGSLMFHQLDITDQASVEAFRNHIKSTHGGIDVLINNAAIAFKTEAPEPFAVQAKETIRVNYFGTLMVCNALFPLLRQNAKVVNVSSSAGHLLRIPSADLRSKLSSVSLDVSGLNHKSATYLIGLMRTLQTQRAADAGKNQEEGWGSSAYAVSKVAVSALTVIQQRAFDAESPSRNIAVNSVHPGYVDTDMSSHKGPLTTEEGAQAPLFLALEANIKGKYVWFNSAVVEWDKALEVN</sequence>
<gene>
    <name evidence="6" type="ORF">YQE_03501</name>
</gene>
<dbReference type="SUPFAM" id="SSF51735">
    <property type="entry name" value="NAD(P)-binding Rossmann-fold domains"/>
    <property type="match status" value="1"/>
</dbReference>
<dbReference type="CDD" id="cd05324">
    <property type="entry name" value="carb_red_PTCR-like_SDR_c"/>
    <property type="match status" value="1"/>
</dbReference>
<evidence type="ECO:0000256" key="5">
    <source>
        <dbReference type="RuleBase" id="RU000363"/>
    </source>
</evidence>
<dbReference type="Pfam" id="PF00106">
    <property type="entry name" value="adh_short"/>
    <property type="match status" value="2"/>
</dbReference>
<dbReference type="EC" id="1.1.1.184" evidence="4"/>
<reference evidence="6" key="1">
    <citation type="journal article" date="2013" name="Genome Biol.">
        <title>Draft genome of the mountain pine beetle, Dendroctonus ponderosae Hopkins, a major forest pest.</title>
        <authorList>
            <person name="Keeling C.I."/>
            <person name="Yuen M.M."/>
            <person name="Liao N.Y."/>
            <person name="Docking T.R."/>
            <person name="Chan S.K."/>
            <person name="Taylor G.A."/>
            <person name="Palmquist D.L."/>
            <person name="Jackman S.D."/>
            <person name="Nguyen A."/>
            <person name="Li M."/>
            <person name="Henderson H."/>
            <person name="Janes J.K."/>
            <person name="Zhao Y."/>
            <person name="Pandoh P."/>
            <person name="Moore R."/>
            <person name="Sperling F.A."/>
            <person name="Huber D.P."/>
            <person name="Birol I."/>
            <person name="Jones S.J."/>
            <person name="Bohlmann J."/>
        </authorList>
    </citation>
    <scope>NUCLEOTIDE SEQUENCE</scope>
</reference>
<dbReference type="AlphaFoldDB" id="N6THZ2"/>
<keyword evidence="3" id="KW-0560">Oxidoreductase</keyword>
<dbReference type="HOGENOM" id="CLU_010194_9_0_1"/>
<accession>N6THZ2</accession>
<dbReference type="Gene3D" id="3.40.50.720">
    <property type="entry name" value="NAD(P)-binding Rossmann-like Domain"/>
    <property type="match status" value="1"/>
</dbReference>
<proteinExistence type="inferred from homology"/>
<dbReference type="PROSITE" id="PS00061">
    <property type="entry name" value="ADH_SHORT"/>
    <property type="match status" value="1"/>
</dbReference>
<evidence type="ECO:0000256" key="2">
    <source>
        <dbReference type="ARBA" id="ARBA00022857"/>
    </source>
</evidence>
<dbReference type="PANTHER" id="PTHR43963">
    <property type="entry name" value="CARBONYL REDUCTASE 1-RELATED"/>
    <property type="match status" value="1"/>
</dbReference>
<evidence type="ECO:0000256" key="3">
    <source>
        <dbReference type="ARBA" id="ARBA00023002"/>
    </source>
</evidence>
<dbReference type="InterPro" id="IPR020904">
    <property type="entry name" value="Sc_DH/Rdtase_CS"/>
</dbReference>
<name>N6THZ2_DENPD</name>
<dbReference type="InterPro" id="IPR045313">
    <property type="entry name" value="CBR1-like"/>
</dbReference>
<dbReference type="OMA" id="IMHEFVN"/>
<dbReference type="EMBL" id="KB740605">
    <property type="protein sequence ID" value="ENN80024.1"/>
    <property type="molecule type" value="Genomic_DNA"/>
</dbReference>
<keyword evidence="2" id="KW-0521">NADP</keyword>
<dbReference type="PANTHER" id="PTHR43963:SF4">
    <property type="entry name" value="CARBONYL REDUCTASE (NADPH)"/>
    <property type="match status" value="1"/>
</dbReference>
<dbReference type="OrthoDB" id="7289984at2759"/>
<dbReference type="InterPro" id="IPR002347">
    <property type="entry name" value="SDR_fam"/>
</dbReference>
<protein>
    <recommendedName>
        <fullName evidence="4">carbonyl reductase (NADPH)</fullName>
        <ecNumber evidence="4">1.1.1.184</ecNumber>
    </recommendedName>
</protein>
<dbReference type="PRINTS" id="PR00080">
    <property type="entry name" value="SDRFAMILY"/>
</dbReference>
<evidence type="ECO:0000313" key="6">
    <source>
        <dbReference type="EMBL" id="ENN80024.1"/>
    </source>
</evidence>
<dbReference type="GO" id="GO:0004090">
    <property type="term" value="F:carbonyl reductase (NADPH) activity"/>
    <property type="evidence" value="ECO:0007669"/>
    <property type="project" value="UniProtKB-EC"/>
</dbReference>
<dbReference type="PRINTS" id="PR00081">
    <property type="entry name" value="GDHRDH"/>
</dbReference>